<dbReference type="Proteomes" id="UP000061569">
    <property type="component" value="Chromosome"/>
</dbReference>
<accession>A0A0S2DCI1</accession>
<feature type="region of interest" description="Disordered" evidence="1">
    <location>
        <begin position="1"/>
        <end position="32"/>
    </location>
</feature>
<dbReference type="PANTHER" id="PTHR37292:SF2">
    <property type="entry name" value="DUF262 DOMAIN-CONTAINING PROTEIN"/>
    <property type="match status" value="1"/>
</dbReference>
<evidence type="ECO:0000313" key="4">
    <source>
        <dbReference type="Proteomes" id="UP000061569"/>
    </source>
</evidence>
<feature type="compositionally biased region" description="Acidic residues" evidence="1">
    <location>
        <begin position="241"/>
        <end position="251"/>
    </location>
</feature>
<feature type="region of interest" description="Disordered" evidence="1">
    <location>
        <begin position="234"/>
        <end position="255"/>
    </location>
</feature>
<organism evidence="3 4">
    <name type="scientific">Lysobacter enzymogenes</name>
    <dbReference type="NCBI Taxonomy" id="69"/>
    <lineage>
        <taxon>Bacteria</taxon>
        <taxon>Pseudomonadati</taxon>
        <taxon>Pseudomonadota</taxon>
        <taxon>Gammaproteobacteria</taxon>
        <taxon>Lysobacterales</taxon>
        <taxon>Lysobacteraceae</taxon>
        <taxon>Lysobacter</taxon>
    </lineage>
</organism>
<dbReference type="STRING" id="69.GLE_0703"/>
<dbReference type="KEGG" id="lez:GLE_0703"/>
<proteinExistence type="predicted"/>
<reference evidence="3 4" key="1">
    <citation type="submission" date="2015-11" db="EMBL/GenBank/DDBJ databases">
        <title>Genome sequences of Lysobacter enzymogenes strain C3 and Lysobacter antibioticus ATCC 29479.</title>
        <authorList>
            <person name="Kobayashi D.Y."/>
        </authorList>
    </citation>
    <scope>NUCLEOTIDE SEQUENCE [LARGE SCALE GENOMIC DNA]</scope>
    <source>
        <strain evidence="3 4">C3</strain>
    </source>
</reference>
<gene>
    <name evidence="3" type="ORF">GLE_0703</name>
</gene>
<evidence type="ECO:0000259" key="2">
    <source>
        <dbReference type="Pfam" id="PF03235"/>
    </source>
</evidence>
<dbReference type="Pfam" id="PF03235">
    <property type="entry name" value="GmrSD_N"/>
    <property type="match status" value="1"/>
</dbReference>
<feature type="domain" description="GmrSD restriction endonucleases N-terminal" evidence="2">
    <location>
        <begin position="109"/>
        <end position="362"/>
    </location>
</feature>
<evidence type="ECO:0000313" key="3">
    <source>
        <dbReference type="EMBL" id="ALN56061.1"/>
    </source>
</evidence>
<evidence type="ECO:0000256" key="1">
    <source>
        <dbReference type="SAM" id="MobiDB-lite"/>
    </source>
</evidence>
<dbReference type="EMBL" id="CP013140">
    <property type="protein sequence ID" value="ALN56061.1"/>
    <property type="molecule type" value="Genomic_DNA"/>
</dbReference>
<sequence length="685" mass="76170">MRAPRAWARGAGCGSNSDSSSNSNGKIKMGSGFRRNDGAQELAITALCAAGLRRVRRFPRTTATNPWRAGSRRWFGPGDRPGYLHLYLTRTARVSARLELMQQQNISIGALVDMYKRGELRLPEIQRQYVWKATRVRDLLDSLYRGYPSGSVLMWETDEPVPTREFAIAQDSTAFAGRKLLLDGQQRLTSLTAVISGDLVSVRTRKKPIDILFNLEHPDGPPVDQTEIDNDVESPLASSDEQGEDGEEPESGEAGFNEKLGRRTFVVASRSIAAQPQWVSVTEVFRTANDAEILEKAGIESFKDPRYQRYSDRLKKLRAIKDYQYVVHVLERSMSYEEVTEIFVRVNSLGAKLRSSDLALAQMTSRWPNLLQELEDFREECEQSDFSIDLGHLVRSIVVFATQQCLFRSVASTPVAKLQQGWAKAKDGLRFAINFLRANAGIEDESLLSSPMFLHTLAAVSHVKDNKLTAAEQNALLHWLLVANARGRYSRGSTETLLNEDLAIVFKSGEIAALMEPVKGQFGRLTIEESDLVGRGANSPLFSLAYLALKAAGAKDWYSGLGLSLTHQGKLHFIQWHHVIPKSLLKAAGYAPGEINEIANMAFITGQTNRRISNKDAVSYLADIVKKQGEAALESQNVPIDPALWSVAVYRDFLSARRQALVERMNAFIREKASLPVEGEQVAVA</sequence>
<dbReference type="PANTHER" id="PTHR37292">
    <property type="entry name" value="VNG6097C"/>
    <property type="match status" value="1"/>
</dbReference>
<name>A0A0S2DCI1_LYSEN</name>
<feature type="compositionally biased region" description="Low complexity" evidence="1">
    <location>
        <begin position="15"/>
        <end position="24"/>
    </location>
</feature>
<protein>
    <recommendedName>
        <fullName evidence="2">GmrSD restriction endonucleases N-terminal domain-containing protein</fullName>
    </recommendedName>
</protein>
<dbReference type="InterPro" id="IPR004919">
    <property type="entry name" value="GmrSD_N"/>
</dbReference>
<dbReference type="PATRIC" id="fig|69.6.peg.691"/>
<dbReference type="AlphaFoldDB" id="A0A0S2DCI1"/>